<dbReference type="SUPFAM" id="SSF52058">
    <property type="entry name" value="L domain-like"/>
    <property type="match status" value="1"/>
</dbReference>
<evidence type="ECO:0000256" key="1">
    <source>
        <dbReference type="ARBA" id="ARBA00022614"/>
    </source>
</evidence>
<protein>
    <submittedName>
        <fullName evidence="3 4">Uncharacterized protein</fullName>
    </submittedName>
</protein>
<evidence type="ECO:0000313" key="5">
    <source>
        <dbReference type="Proteomes" id="UP000008810"/>
    </source>
</evidence>
<reference evidence="4" key="3">
    <citation type="submission" date="2018-08" db="UniProtKB">
        <authorList>
            <consortium name="EnsemblPlants"/>
        </authorList>
    </citation>
    <scope>IDENTIFICATION</scope>
    <source>
        <strain evidence="4">cv. Bd21</strain>
    </source>
</reference>
<dbReference type="InterPro" id="IPR003591">
    <property type="entry name" value="Leu-rich_rpt_typical-subtyp"/>
</dbReference>
<evidence type="ECO:0000313" key="3">
    <source>
        <dbReference type="EMBL" id="KQK08026.2"/>
    </source>
</evidence>
<proteinExistence type="predicted"/>
<dbReference type="PANTHER" id="PTHR47186">
    <property type="entry name" value="LEUCINE-RICH REPEAT-CONTAINING PROTEIN 57"/>
    <property type="match status" value="1"/>
</dbReference>
<evidence type="ECO:0000256" key="2">
    <source>
        <dbReference type="ARBA" id="ARBA00022737"/>
    </source>
</evidence>
<dbReference type="OrthoDB" id="583206at2759"/>
<dbReference type="Proteomes" id="UP000008810">
    <property type="component" value="Chromosome 2"/>
</dbReference>
<dbReference type="Gene3D" id="3.80.10.10">
    <property type="entry name" value="Ribonuclease Inhibitor"/>
    <property type="match status" value="2"/>
</dbReference>
<keyword evidence="5" id="KW-1185">Reference proteome</keyword>
<dbReference type="EnsemblPlants" id="KQK08026">
    <property type="protein sequence ID" value="KQK08026"/>
    <property type="gene ID" value="BRADI_2g39440v3"/>
</dbReference>
<dbReference type="AlphaFoldDB" id="A0A0Q3R3G1"/>
<reference evidence="3" key="2">
    <citation type="submission" date="2017-06" db="EMBL/GenBank/DDBJ databases">
        <title>WGS assembly of Brachypodium distachyon.</title>
        <authorList>
            <consortium name="The International Brachypodium Initiative"/>
            <person name="Lucas S."/>
            <person name="Harmon-Smith M."/>
            <person name="Lail K."/>
            <person name="Tice H."/>
            <person name="Grimwood J."/>
            <person name="Bruce D."/>
            <person name="Barry K."/>
            <person name="Shu S."/>
            <person name="Lindquist E."/>
            <person name="Wang M."/>
            <person name="Pitluck S."/>
            <person name="Vogel J.P."/>
            <person name="Garvin D.F."/>
            <person name="Mockler T.C."/>
            <person name="Schmutz J."/>
            <person name="Rokhsar D."/>
            <person name="Bevan M.W."/>
        </authorList>
    </citation>
    <scope>NUCLEOTIDE SEQUENCE</scope>
    <source>
        <strain evidence="3">Bd21</strain>
    </source>
</reference>
<accession>A0A0Q3R3G1</accession>
<keyword evidence="2" id="KW-0677">Repeat</keyword>
<sequence length="783" mass="89030">MHQRLQAVHAWCTLLRLEQCIDKNYLTCAATAKSPPTHRCHVNRLNRDRCPDVNFNPSGSNVSWSSGVGPMASFTEAITVRVVEGLSEEFGPFKHVIKVDLKPSPMPTADGGGITSIKHQLAIAAAKELGLLDQEYNRLKQEYEAVQYYSYGSNDLASYNLEHYVKDKIVPWISRKLSTEKYLLVVKNLRWWIEPSNFTRDVRLPPPSWENSHWFISTITKYAGKRSKSSGDQVISIHVHAVVVVLALYSLHHSAEHIFNMTRQENKEYWHHIALLCFHYATLIFTKHSPVVPVTSDELIHQWAAQGILPRMPINGEEEETGNCTYSSRCAYMHRVGRIILEAFQKYSLLRLPYSPANNADRATGTAAQFFSYHGLITEDITVDALFENKKNWITFVDDHGWHVSREWLSPKENRGATALILRGCSQQSLIFSKLDHFLLKLCFLRILDLSYTPLKSLPSSVGSLLYLRLLSLRGCHDLETLSSTNTTSSNSPLSTLYQLEILDMNGVPFSHLTQDVANQKSNLIFLDMSYSQVTSFPPNFFQGMSNLEELVLVNCSKLVELPPSMVALSSLTTLEIAGTQIKYFPKKIFDEMQKLQSLKLIDNKKLFSLLESISRAQGLIGLHIEGYESSMVEEIKLEGHPTLTSFILIRAPHIRRLSLRGCRKLESVKFKNLDALEDLDLSATAIKELLAGIPNVPHLRRLILVGVPSLRRFPWHMLGRLPDVFYLDHCIEGNGNHSDHVARIRVSDPRFFHSFCENFCGFSKRRTVFPIFLCPSRTMPYK</sequence>
<dbReference type="InterPro" id="IPR032675">
    <property type="entry name" value="LRR_dom_sf"/>
</dbReference>
<keyword evidence="1" id="KW-0433">Leucine-rich repeat</keyword>
<gene>
    <name evidence="3" type="ORF">BRADI_2g39440v3</name>
</gene>
<reference evidence="3 4" key="1">
    <citation type="journal article" date="2010" name="Nature">
        <title>Genome sequencing and analysis of the model grass Brachypodium distachyon.</title>
        <authorList>
            <consortium name="International Brachypodium Initiative"/>
        </authorList>
    </citation>
    <scope>NUCLEOTIDE SEQUENCE [LARGE SCALE GENOMIC DNA]</scope>
    <source>
        <strain evidence="3 4">Bd21</strain>
    </source>
</reference>
<evidence type="ECO:0000313" key="4">
    <source>
        <dbReference type="EnsemblPlants" id="KQK08026"/>
    </source>
</evidence>
<name>A0A0Q3R3G1_BRADI</name>
<organism evidence="3">
    <name type="scientific">Brachypodium distachyon</name>
    <name type="common">Purple false brome</name>
    <name type="synonym">Trachynia distachya</name>
    <dbReference type="NCBI Taxonomy" id="15368"/>
    <lineage>
        <taxon>Eukaryota</taxon>
        <taxon>Viridiplantae</taxon>
        <taxon>Streptophyta</taxon>
        <taxon>Embryophyta</taxon>
        <taxon>Tracheophyta</taxon>
        <taxon>Spermatophyta</taxon>
        <taxon>Magnoliopsida</taxon>
        <taxon>Liliopsida</taxon>
        <taxon>Poales</taxon>
        <taxon>Poaceae</taxon>
        <taxon>BOP clade</taxon>
        <taxon>Pooideae</taxon>
        <taxon>Stipodae</taxon>
        <taxon>Brachypodieae</taxon>
        <taxon>Brachypodium</taxon>
    </lineage>
</organism>
<dbReference type="Gramene" id="KQK08026">
    <property type="protein sequence ID" value="KQK08026"/>
    <property type="gene ID" value="BRADI_2g39440v3"/>
</dbReference>
<dbReference type="PANTHER" id="PTHR47186:SF3">
    <property type="entry name" value="OS09G0267800 PROTEIN"/>
    <property type="match status" value="1"/>
</dbReference>
<dbReference type="EMBL" id="CM000881">
    <property type="protein sequence ID" value="KQK08026.2"/>
    <property type="molecule type" value="Genomic_DNA"/>
</dbReference>
<dbReference type="SMART" id="SM00369">
    <property type="entry name" value="LRR_TYP"/>
    <property type="match status" value="5"/>
</dbReference>
<dbReference type="InParanoid" id="A0A0Q3R3G1"/>